<evidence type="ECO:0000313" key="2">
    <source>
        <dbReference type="EMBL" id="KAH0546946.1"/>
    </source>
</evidence>
<comment type="caution">
    <text evidence="2">The sequence shown here is derived from an EMBL/GenBank/DDBJ whole genome shotgun (WGS) entry which is preliminary data.</text>
</comment>
<dbReference type="AlphaFoldDB" id="A0AAV7IA08"/>
<gene>
    <name evidence="2" type="ORF">KQX54_016314</name>
</gene>
<organism evidence="2 3">
    <name type="scientific">Cotesia glomerata</name>
    <name type="common">Lepidopteran parasitic wasp</name>
    <name type="synonym">Apanteles glomeratus</name>
    <dbReference type="NCBI Taxonomy" id="32391"/>
    <lineage>
        <taxon>Eukaryota</taxon>
        <taxon>Metazoa</taxon>
        <taxon>Ecdysozoa</taxon>
        <taxon>Arthropoda</taxon>
        <taxon>Hexapoda</taxon>
        <taxon>Insecta</taxon>
        <taxon>Pterygota</taxon>
        <taxon>Neoptera</taxon>
        <taxon>Endopterygota</taxon>
        <taxon>Hymenoptera</taxon>
        <taxon>Apocrita</taxon>
        <taxon>Ichneumonoidea</taxon>
        <taxon>Braconidae</taxon>
        <taxon>Microgastrinae</taxon>
        <taxon>Cotesia</taxon>
    </lineage>
</organism>
<name>A0AAV7IA08_COTGL</name>
<proteinExistence type="predicted"/>
<protein>
    <submittedName>
        <fullName evidence="2">Uncharacterized protein</fullName>
    </submittedName>
</protein>
<feature type="region of interest" description="Disordered" evidence="1">
    <location>
        <begin position="1"/>
        <end position="25"/>
    </location>
</feature>
<dbReference type="EMBL" id="JAHXZJ010002237">
    <property type="protein sequence ID" value="KAH0546946.1"/>
    <property type="molecule type" value="Genomic_DNA"/>
</dbReference>
<evidence type="ECO:0000256" key="1">
    <source>
        <dbReference type="SAM" id="MobiDB-lite"/>
    </source>
</evidence>
<evidence type="ECO:0000313" key="3">
    <source>
        <dbReference type="Proteomes" id="UP000826195"/>
    </source>
</evidence>
<keyword evidence="3" id="KW-1185">Reference proteome</keyword>
<sequence length="123" mass="14293">MGKREPVQRSVGQKPRTRRTIDPYGRTTMHGKCFATIKVNIEKVRDCPEKLDGFKIDIEEGFQGMQFFYEKTRDTSSCRDGKKILENRNNFFVVSLLDASNTQNKREIFPQGCCKVESYCVRD</sequence>
<accession>A0AAV7IA08</accession>
<dbReference type="Proteomes" id="UP000826195">
    <property type="component" value="Unassembled WGS sequence"/>
</dbReference>
<reference evidence="2 3" key="1">
    <citation type="journal article" date="2021" name="J. Hered.">
        <title>A chromosome-level genome assembly of the parasitoid wasp, Cotesia glomerata (Hymenoptera: Braconidae).</title>
        <authorList>
            <person name="Pinto B.J."/>
            <person name="Weis J.J."/>
            <person name="Gamble T."/>
            <person name="Ode P.J."/>
            <person name="Paul R."/>
            <person name="Zaspel J.M."/>
        </authorList>
    </citation>
    <scope>NUCLEOTIDE SEQUENCE [LARGE SCALE GENOMIC DNA]</scope>
    <source>
        <strain evidence="2">CgM1</strain>
    </source>
</reference>